<keyword evidence="3" id="KW-1185">Reference proteome</keyword>
<evidence type="ECO:0000313" key="2">
    <source>
        <dbReference type="EMBL" id="RIB13124.1"/>
    </source>
</evidence>
<dbReference type="OrthoDB" id="6409159at2759"/>
<gene>
    <name evidence="2" type="ORF">C2G38_2099081</name>
</gene>
<dbReference type="InterPro" id="IPR014756">
    <property type="entry name" value="Ig_E-set"/>
</dbReference>
<evidence type="ECO:0000313" key="3">
    <source>
        <dbReference type="Proteomes" id="UP000266673"/>
    </source>
</evidence>
<dbReference type="EMBL" id="QKWP01000953">
    <property type="protein sequence ID" value="RIB13124.1"/>
    <property type="molecule type" value="Genomic_DNA"/>
</dbReference>
<comment type="caution">
    <text evidence="2">The sequence shown here is derived from an EMBL/GenBank/DDBJ whole genome shotgun (WGS) entry which is preliminary data.</text>
</comment>
<feature type="chain" id="PRO_5017324092" description="Phosphatidylglycerol/phosphatidylinositol transfer protein" evidence="1">
    <location>
        <begin position="20"/>
        <end position="156"/>
    </location>
</feature>
<evidence type="ECO:0000256" key="1">
    <source>
        <dbReference type="SAM" id="SignalP"/>
    </source>
</evidence>
<reference evidence="2 3" key="1">
    <citation type="submission" date="2018-06" db="EMBL/GenBank/DDBJ databases">
        <title>Comparative genomics reveals the genomic features of Rhizophagus irregularis, R. cerebriforme, R. diaphanum and Gigaspora rosea, and their symbiotic lifestyle signature.</title>
        <authorList>
            <person name="Morin E."/>
            <person name="San Clemente H."/>
            <person name="Chen E.C.H."/>
            <person name="De La Providencia I."/>
            <person name="Hainaut M."/>
            <person name="Kuo A."/>
            <person name="Kohler A."/>
            <person name="Murat C."/>
            <person name="Tang N."/>
            <person name="Roy S."/>
            <person name="Loubradou J."/>
            <person name="Henrissat B."/>
            <person name="Grigoriev I.V."/>
            <person name="Corradi N."/>
            <person name="Roux C."/>
            <person name="Martin F.M."/>
        </authorList>
    </citation>
    <scope>NUCLEOTIDE SEQUENCE [LARGE SCALE GENOMIC DNA]</scope>
    <source>
        <strain evidence="2 3">DAOM 194757</strain>
    </source>
</reference>
<accession>A0A397USE4</accession>
<dbReference type="AlphaFoldDB" id="A0A397USE4"/>
<dbReference type="Proteomes" id="UP000266673">
    <property type="component" value="Unassembled WGS sequence"/>
</dbReference>
<organism evidence="2 3">
    <name type="scientific">Gigaspora rosea</name>
    <dbReference type="NCBI Taxonomy" id="44941"/>
    <lineage>
        <taxon>Eukaryota</taxon>
        <taxon>Fungi</taxon>
        <taxon>Fungi incertae sedis</taxon>
        <taxon>Mucoromycota</taxon>
        <taxon>Glomeromycotina</taxon>
        <taxon>Glomeromycetes</taxon>
        <taxon>Diversisporales</taxon>
        <taxon>Gigasporaceae</taxon>
        <taxon>Gigaspora</taxon>
    </lineage>
</organism>
<feature type="signal peptide" evidence="1">
    <location>
        <begin position="1"/>
        <end position="19"/>
    </location>
</feature>
<proteinExistence type="predicted"/>
<keyword evidence="1" id="KW-0732">Signal</keyword>
<evidence type="ECO:0008006" key="4">
    <source>
        <dbReference type="Google" id="ProtNLM"/>
    </source>
</evidence>
<sequence length="156" mass="17791">MFKFTVFLIFMIFISPSISEDLSGFVECEGTFPIKITHFAYQPELIIANRSVKLEIGGTSTVTIEEGAHYVNMVYRDDILTKIHVRDFCKTWVEPSGGHCPVEPGKFYFEWNLLASSIPQIDPINMNITELNRITIVNPVGYTLACIEGYLERIYL</sequence>
<protein>
    <recommendedName>
        <fullName evidence="4">Phosphatidylglycerol/phosphatidylinositol transfer protein</fullName>
    </recommendedName>
</protein>
<dbReference type="SUPFAM" id="SSF81296">
    <property type="entry name" value="E set domains"/>
    <property type="match status" value="1"/>
</dbReference>
<name>A0A397USE4_9GLOM</name>